<evidence type="ECO:0000313" key="8">
    <source>
        <dbReference type="Proteomes" id="UP001403385"/>
    </source>
</evidence>
<dbReference type="SUPFAM" id="SSF88946">
    <property type="entry name" value="Sigma2 domain of RNA polymerase sigma factors"/>
    <property type="match status" value="1"/>
</dbReference>
<keyword evidence="2" id="KW-0805">Transcription regulation</keyword>
<reference evidence="7 8" key="1">
    <citation type="submission" date="2024-04" db="EMBL/GenBank/DDBJ databases">
        <title>Novel genus in family Flammeovirgaceae.</title>
        <authorList>
            <person name="Nguyen T.H."/>
            <person name="Vuong T.Q."/>
            <person name="Le H."/>
            <person name="Kim S.-G."/>
        </authorList>
    </citation>
    <scope>NUCLEOTIDE SEQUENCE [LARGE SCALE GENOMIC DNA]</scope>
    <source>
        <strain evidence="7 8">JCM 23209</strain>
    </source>
</reference>
<dbReference type="Pfam" id="PF08281">
    <property type="entry name" value="Sigma70_r4_2"/>
    <property type="match status" value="1"/>
</dbReference>
<comment type="similarity">
    <text evidence="1">Belongs to the sigma-70 factor family. ECF subfamily.</text>
</comment>
<keyword evidence="8" id="KW-1185">Reference proteome</keyword>
<evidence type="ECO:0000256" key="4">
    <source>
        <dbReference type="ARBA" id="ARBA00023163"/>
    </source>
</evidence>
<dbReference type="InterPro" id="IPR014284">
    <property type="entry name" value="RNA_pol_sigma-70_dom"/>
</dbReference>
<dbReference type="AlphaFoldDB" id="A0AAW9SC17"/>
<dbReference type="Pfam" id="PF04542">
    <property type="entry name" value="Sigma70_r2"/>
    <property type="match status" value="1"/>
</dbReference>
<keyword evidence="3" id="KW-0731">Sigma factor</keyword>
<dbReference type="InterPro" id="IPR013325">
    <property type="entry name" value="RNA_pol_sigma_r2"/>
</dbReference>
<dbReference type="PANTHER" id="PTHR43133:SF62">
    <property type="entry name" value="RNA POLYMERASE SIGMA FACTOR SIGZ"/>
    <property type="match status" value="1"/>
</dbReference>
<feature type="domain" description="RNA polymerase sigma factor 70 region 4 type 2" evidence="6">
    <location>
        <begin position="100"/>
        <end position="151"/>
    </location>
</feature>
<dbReference type="NCBIfam" id="TIGR02937">
    <property type="entry name" value="sigma70-ECF"/>
    <property type="match status" value="1"/>
</dbReference>
<evidence type="ECO:0000256" key="2">
    <source>
        <dbReference type="ARBA" id="ARBA00023015"/>
    </source>
</evidence>
<dbReference type="GO" id="GO:0006352">
    <property type="term" value="P:DNA-templated transcription initiation"/>
    <property type="evidence" value="ECO:0007669"/>
    <property type="project" value="InterPro"/>
</dbReference>
<dbReference type="InterPro" id="IPR013324">
    <property type="entry name" value="RNA_pol_sigma_r3/r4-like"/>
</dbReference>
<accession>A0AAW9SC17</accession>
<dbReference type="Proteomes" id="UP001403385">
    <property type="component" value="Unassembled WGS sequence"/>
</dbReference>
<evidence type="ECO:0000313" key="7">
    <source>
        <dbReference type="EMBL" id="MEN7550035.1"/>
    </source>
</evidence>
<organism evidence="7 8">
    <name type="scientific">Rapidithrix thailandica</name>
    <dbReference type="NCBI Taxonomy" id="413964"/>
    <lineage>
        <taxon>Bacteria</taxon>
        <taxon>Pseudomonadati</taxon>
        <taxon>Bacteroidota</taxon>
        <taxon>Cytophagia</taxon>
        <taxon>Cytophagales</taxon>
        <taxon>Flammeovirgaceae</taxon>
        <taxon>Rapidithrix</taxon>
    </lineage>
</organism>
<dbReference type="CDD" id="cd06171">
    <property type="entry name" value="Sigma70_r4"/>
    <property type="match status" value="1"/>
</dbReference>
<dbReference type="InterPro" id="IPR013249">
    <property type="entry name" value="RNA_pol_sigma70_r4_t2"/>
</dbReference>
<feature type="domain" description="RNA polymerase sigma-70 region 2" evidence="5">
    <location>
        <begin position="9"/>
        <end position="75"/>
    </location>
</feature>
<dbReference type="GO" id="GO:0003677">
    <property type="term" value="F:DNA binding"/>
    <property type="evidence" value="ECO:0007669"/>
    <property type="project" value="InterPro"/>
</dbReference>
<dbReference type="Gene3D" id="1.10.1740.10">
    <property type="match status" value="1"/>
</dbReference>
<evidence type="ECO:0000259" key="5">
    <source>
        <dbReference type="Pfam" id="PF04542"/>
    </source>
</evidence>
<evidence type="ECO:0000256" key="1">
    <source>
        <dbReference type="ARBA" id="ARBA00010641"/>
    </source>
</evidence>
<protein>
    <submittedName>
        <fullName evidence="7">Sigma-70 family RNA polymerase sigma factor</fullName>
    </submittedName>
</protein>
<dbReference type="InterPro" id="IPR036388">
    <property type="entry name" value="WH-like_DNA-bd_sf"/>
</dbReference>
<dbReference type="RefSeq" id="WP_346822812.1">
    <property type="nucleotide sequence ID" value="NZ_JBDKWZ010000011.1"/>
</dbReference>
<keyword evidence="4" id="KW-0804">Transcription</keyword>
<dbReference type="SUPFAM" id="SSF88659">
    <property type="entry name" value="Sigma3 and sigma4 domains of RNA polymerase sigma factors"/>
    <property type="match status" value="1"/>
</dbReference>
<dbReference type="GO" id="GO:0016987">
    <property type="term" value="F:sigma factor activity"/>
    <property type="evidence" value="ECO:0007669"/>
    <property type="project" value="UniProtKB-KW"/>
</dbReference>
<evidence type="ECO:0000259" key="6">
    <source>
        <dbReference type="Pfam" id="PF08281"/>
    </source>
</evidence>
<sequence>MKCDIYKIWENYQSNLKSYVRKRAFNESDVNDIMQSVLIKITDYCETKNNVEYIKAWIYRITQNTIIDFYKKSKRISHVDLEYLQLQDPQDGYDENIYVWLHNFIDNLPTEYAVPLKLSDIEGKPQKKIAEQLGLTLTATKSRIQRARKKLREKFDECGMVEFSENQWLSYTVTKACCLR</sequence>
<comment type="caution">
    <text evidence="7">The sequence shown here is derived from an EMBL/GenBank/DDBJ whole genome shotgun (WGS) entry which is preliminary data.</text>
</comment>
<dbReference type="InterPro" id="IPR007627">
    <property type="entry name" value="RNA_pol_sigma70_r2"/>
</dbReference>
<dbReference type="EMBL" id="JBDKWZ010000011">
    <property type="protein sequence ID" value="MEN7550035.1"/>
    <property type="molecule type" value="Genomic_DNA"/>
</dbReference>
<dbReference type="Gene3D" id="1.10.10.10">
    <property type="entry name" value="Winged helix-like DNA-binding domain superfamily/Winged helix DNA-binding domain"/>
    <property type="match status" value="1"/>
</dbReference>
<name>A0AAW9SC17_9BACT</name>
<dbReference type="InterPro" id="IPR039425">
    <property type="entry name" value="RNA_pol_sigma-70-like"/>
</dbReference>
<proteinExistence type="inferred from homology"/>
<evidence type="ECO:0000256" key="3">
    <source>
        <dbReference type="ARBA" id="ARBA00023082"/>
    </source>
</evidence>
<gene>
    <name evidence="7" type="ORF">AAG747_19080</name>
</gene>
<dbReference type="PANTHER" id="PTHR43133">
    <property type="entry name" value="RNA POLYMERASE ECF-TYPE SIGMA FACTO"/>
    <property type="match status" value="1"/>
</dbReference>